<dbReference type="RefSeq" id="WP_377557304.1">
    <property type="nucleotide sequence ID" value="NZ_JBHUHQ010000021.1"/>
</dbReference>
<evidence type="ECO:0000256" key="6">
    <source>
        <dbReference type="SAM" id="MobiDB-lite"/>
    </source>
</evidence>
<keyword evidence="9" id="KW-1185">Reference proteome</keyword>
<comment type="subcellular location">
    <subcellularLocation>
        <location evidence="1">Membrane</location>
    </subcellularLocation>
</comment>
<dbReference type="Pfam" id="PF00350">
    <property type="entry name" value="Dynamin_N"/>
    <property type="match status" value="2"/>
</dbReference>
<dbReference type="Gene3D" id="3.40.50.300">
    <property type="entry name" value="P-loop containing nucleotide triphosphate hydrolases"/>
    <property type="match status" value="2"/>
</dbReference>
<accession>A0ABW4W2U5</accession>
<dbReference type="CDD" id="cd09912">
    <property type="entry name" value="DLP_2"/>
    <property type="match status" value="2"/>
</dbReference>
<feature type="domain" description="Dynamin N-terminal" evidence="7">
    <location>
        <begin position="51"/>
        <end position="202"/>
    </location>
</feature>
<dbReference type="Proteomes" id="UP001597383">
    <property type="component" value="Unassembled WGS sequence"/>
</dbReference>
<dbReference type="PANTHER" id="PTHR10465">
    <property type="entry name" value="TRANSMEMBRANE GTPASE FZO1"/>
    <property type="match status" value="1"/>
</dbReference>
<protein>
    <submittedName>
        <fullName evidence="8">Dynamin family protein</fullName>
    </submittedName>
</protein>
<dbReference type="InterPro" id="IPR027417">
    <property type="entry name" value="P-loop_NTPase"/>
</dbReference>
<dbReference type="InterPro" id="IPR045063">
    <property type="entry name" value="Dynamin_N"/>
</dbReference>
<feature type="region of interest" description="Disordered" evidence="6">
    <location>
        <begin position="545"/>
        <end position="576"/>
    </location>
</feature>
<dbReference type="InterPro" id="IPR027094">
    <property type="entry name" value="Mitofusin_fam"/>
</dbReference>
<sequence length="1216" mass="141303">MTVLHKDKLNIDLDQLVTFHKLMMDHGDDKNAQKIVDLYKKSTEQDFIVSFSGHFSAGKSSMINALLDKDILPKSPIPTSANIVKITSGEGIVRVYFKEHEPIEYSEPYDMEMIKDYCKNKDEIKKIELSTGDSLIPPHCSIIDTPGIDAADEADRIITESSLHVVDILFYVMDYNHVQSEVNLYFLKKIQEIGIPYFIIINQVDKHDESEIAFSQYEKNINQTFEQWDIKPEHIYYSSLIDSQAAHNQFDEIKEKLFRQFHNKASLLRTKGSLKQIIKDHKNYLQQVYDEKLSSLPLEDNMSQVQDNLKKIRVKMETEKEIIQEIISDFQNDLHATLKNAYLMPSTLREKAGHFLESQQKNFKIGILGAKKKTELEKERLVSEFITDLQKSLEANIQWKLRDKFNALLKEYDIRDEQISEQMQQITIEYTVEDLLKHMKSGAKLNGDYVLNYTNEISTDIKNKFKQQARLLLETIKNRVEKESQVMLEVYKKEEAKLQESLTNFKQYNELQETLHNKFTVINHPPEVTQDAKELMRDKLQGTKHEPIRMESQQVENNSTRSQSHQSDNQIDKLPKSTYSITEVDPIIDRSIQAVEKLPGFQSLIHDLKEKQSRLNNRTLTIALFGAFSAGKSSFANALMGESVLPVSPNPTTAVINRINPVTDTKPHGTVVIQLKDQEAIIKDIHSITRHLSPPDGGLDRLIEWIEINNLYNSNELSHMFQSYLLALYEGYEQHKDLLGKEITISMEEFSNYVTSEHKACYMETIDLYYDCSLTQQGITLVDTPGADSINARHTNVAFDYIKYADAIFYVSYYNHALSRADKDFLVQLGRVKETFQLDKMFFIINAADLAESNSDLILVRNYVEEQLEQLGIRFPKIYPVSSKLSLEEKRSTQILNDLMASFEDDLYYFINHGLASLTVEAAFYDIHRMKKTLLHFIDTTNLNEQERIHYRNKLDEKQGQLIAIVNQSNTNFYEKRIVEKITKQLHYVVERLSIRFHDMFKEMFNPTTVTESGKKATRQLEKNLKELLDYIGYELLQEIRAVSLRVEAYMSELQIEFYEKLDSQMDKIDPNFLLANPDTFDFQTPSYEQGLTSLDLNDFSKAISGFKGTKAFFEKNEKELMKEEIYRVLLPEVHAYLNQSNRMMEVSYTNQWLELLELMKNRVTTDITKYIKDHQLLMTDTVSVEVLREKYQILNTIVSEVKKEEVNYESSSTIS</sequence>
<evidence type="ECO:0000256" key="1">
    <source>
        <dbReference type="ARBA" id="ARBA00004370"/>
    </source>
</evidence>
<gene>
    <name evidence="8" type="ORF">ACFSJF_15965</name>
</gene>
<proteinExistence type="predicted"/>
<comment type="caution">
    <text evidence="8">The sequence shown here is derived from an EMBL/GenBank/DDBJ whole genome shotgun (WGS) entry which is preliminary data.</text>
</comment>
<evidence type="ECO:0000313" key="9">
    <source>
        <dbReference type="Proteomes" id="UP001597383"/>
    </source>
</evidence>
<dbReference type="SUPFAM" id="SSF52540">
    <property type="entry name" value="P-loop containing nucleoside triphosphate hydrolases"/>
    <property type="match status" value="2"/>
</dbReference>
<evidence type="ECO:0000259" key="7">
    <source>
        <dbReference type="Pfam" id="PF00350"/>
    </source>
</evidence>
<organism evidence="8 9">
    <name type="scientific">Ornithinibacillus salinisoli</name>
    <dbReference type="NCBI Taxonomy" id="1848459"/>
    <lineage>
        <taxon>Bacteria</taxon>
        <taxon>Bacillati</taxon>
        <taxon>Bacillota</taxon>
        <taxon>Bacilli</taxon>
        <taxon>Bacillales</taxon>
        <taxon>Bacillaceae</taxon>
        <taxon>Ornithinibacillus</taxon>
    </lineage>
</organism>
<evidence type="ECO:0000256" key="4">
    <source>
        <dbReference type="ARBA" id="ARBA00023134"/>
    </source>
</evidence>
<name>A0ABW4W2U5_9BACI</name>
<keyword evidence="5" id="KW-0472">Membrane</keyword>
<evidence type="ECO:0000256" key="2">
    <source>
        <dbReference type="ARBA" id="ARBA00022741"/>
    </source>
</evidence>
<keyword evidence="3" id="KW-0378">Hydrolase</keyword>
<keyword evidence="4" id="KW-0342">GTP-binding</keyword>
<reference evidence="9" key="1">
    <citation type="journal article" date="2019" name="Int. J. Syst. Evol. Microbiol.">
        <title>The Global Catalogue of Microorganisms (GCM) 10K type strain sequencing project: providing services to taxonomists for standard genome sequencing and annotation.</title>
        <authorList>
            <consortium name="The Broad Institute Genomics Platform"/>
            <consortium name="The Broad Institute Genome Sequencing Center for Infectious Disease"/>
            <person name="Wu L."/>
            <person name="Ma J."/>
        </authorList>
    </citation>
    <scope>NUCLEOTIDE SEQUENCE [LARGE SCALE GENOMIC DNA]</scope>
    <source>
        <strain evidence="9">R28</strain>
    </source>
</reference>
<feature type="domain" description="Dynamin N-terminal" evidence="7">
    <location>
        <begin position="622"/>
        <end position="847"/>
    </location>
</feature>
<feature type="compositionally biased region" description="Polar residues" evidence="6">
    <location>
        <begin position="551"/>
        <end position="569"/>
    </location>
</feature>
<keyword evidence="2" id="KW-0547">Nucleotide-binding</keyword>
<dbReference type="EMBL" id="JBHUHQ010000021">
    <property type="protein sequence ID" value="MFD2045773.1"/>
    <property type="molecule type" value="Genomic_DNA"/>
</dbReference>
<evidence type="ECO:0000256" key="5">
    <source>
        <dbReference type="ARBA" id="ARBA00023136"/>
    </source>
</evidence>
<dbReference type="PANTHER" id="PTHR10465:SF0">
    <property type="entry name" value="SARCALUMENIN"/>
    <property type="match status" value="1"/>
</dbReference>
<evidence type="ECO:0000313" key="8">
    <source>
        <dbReference type="EMBL" id="MFD2045773.1"/>
    </source>
</evidence>
<evidence type="ECO:0000256" key="3">
    <source>
        <dbReference type="ARBA" id="ARBA00022801"/>
    </source>
</evidence>